<gene>
    <name evidence="1" type="ORF">CH364_14840</name>
</gene>
<reference evidence="1 2" key="1">
    <citation type="submission" date="2017-07" db="EMBL/GenBank/DDBJ databases">
        <title>Leptospira spp. isolated from tropical soils.</title>
        <authorList>
            <person name="Thibeaux R."/>
            <person name="Iraola G."/>
            <person name="Ferres I."/>
            <person name="Bierque E."/>
            <person name="Girault D."/>
            <person name="Soupe-Gilbert M.-E."/>
            <person name="Picardeau M."/>
            <person name="Goarant C."/>
        </authorList>
    </citation>
    <scope>NUCLEOTIDE SEQUENCE [LARGE SCALE GENOMIC DNA]</scope>
    <source>
        <strain evidence="1 2">FH2-B-A1</strain>
    </source>
</reference>
<dbReference type="Proteomes" id="UP000232145">
    <property type="component" value="Unassembled WGS sequence"/>
</dbReference>
<comment type="caution">
    <text evidence="1">The sequence shown here is derived from an EMBL/GenBank/DDBJ whole genome shotgun (WGS) entry which is preliminary data.</text>
</comment>
<keyword evidence="2" id="KW-1185">Reference proteome</keyword>
<protein>
    <submittedName>
        <fullName evidence="1">TRL-like family protein</fullName>
    </submittedName>
</protein>
<organism evidence="1 2">
    <name type="scientific">Leptospira harrisiae</name>
    <dbReference type="NCBI Taxonomy" id="2023189"/>
    <lineage>
        <taxon>Bacteria</taxon>
        <taxon>Pseudomonadati</taxon>
        <taxon>Spirochaetota</taxon>
        <taxon>Spirochaetia</taxon>
        <taxon>Leptospirales</taxon>
        <taxon>Leptospiraceae</taxon>
        <taxon>Leptospira</taxon>
    </lineage>
</organism>
<proteinExistence type="predicted"/>
<evidence type="ECO:0000313" key="1">
    <source>
        <dbReference type="EMBL" id="PJZ83487.1"/>
    </source>
</evidence>
<accession>A0A2N0AGS6</accession>
<evidence type="ECO:0000313" key="2">
    <source>
        <dbReference type="Proteomes" id="UP000232145"/>
    </source>
</evidence>
<name>A0A2N0AGS6_9LEPT</name>
<dbReference type="AlphaFoldDB" id="A0A2N0AGS6"/>
<dbReference type="Pfam" id="PF13146">
    <property type="entry name" value="TRL"/>
    <property type="match status" value="1"/>
</dbReference>
<dbReference type="EMBL" id="NPDX01000005">
    <property type="protein sequence ID" value="PJZ83487.1"/>
    <property type="molecule type" value="Genomic_DNA"/>
</dbReference>
<dbReference type="RefSeq" id="WP_100743714.1">
    <property type="nucleotide sequence ID" value="NZ_NPDW01000002.1"/>
</dbReference>
<sequence>MKFSSKFKKTTFNAIILLIFLGIGITNCINLGQPQGLGPTGLIYASYSLGLSERSLPKLPLKKGKSCVKRYGFFFTSGNASIGAAANVSGIVEIYRIEKEATNYLSLYSSLCTVVWGI</sequence>
<dbReference type="InterPro" id="IPR025113">
    <property type="entry name" value="TRL-like"/>
</dbReference>
<dbReference type="OrthoDB" id="342461at2"/>